<proteinExistence type="predicted"/>
<organism evidence="2 3">
    <name type="scientific">Sorghum bicolor</name>
    <name type="common">Sorghum</name>
    <name type="synonym">Sorghum vulgare</name>
    <dbReference type="NCBI Taxonomy" id="4558"/>
    <lineage>
        <taxon>Eukaryota</taxon>
        <taxon>Viridiplantae</taxon>
        <taxon>Streptophyta</taxon>
        <taxon>Embryophyta</taxon>
        <taxon>Tracheophyta</taxon>
        <taxon>Spermatophyta</taxon>
        <taxon>Magnoliopsida</taxon>
        <taxon>Liliopsida</taxon>
        <taxon>Poales</taxon>
        <taxon>Poaceae</taxon>
        <taxon>PACMAD clade</taxon>
        <taxon>Panicoideae</taxon>
        <taxon>Andropogonodae</taxon>
        <taxon>Andropogoneae</taxon>
        <taxon>Sorghinae</taxon>
        <taxon>Sorghum</taxon>
    </lineage>
</organism>
<evidence type="ECO:0000313" key="3">
    <source>
        <dbReference type="Proteomes" id="UP000000768"/>
    </source>
</evidence>
<dbReference type="EMBL" id="CM000760">
    <property type="protein sequence ID" value="KXG37451.1"/>
    <property type="molecule type" value="Genomic_DNA"/>
</dbReference>
<evidence type="ECO:0000313" key="2">
    <source>
        <dbReference type="EMBL" id="KXG37451.1"/>
    </source>
</evidence>
<dbReference type="OMA" id="NTRRRWR"/>
<dbReference type="InParanoid" id="A0A1B6QHQ4"/>
<reference evidence="2 3" key="1">
    <citation type="journal article" date="2009" name="Nature">
        <title>The Sorghum bicolor genome and the diversification of grasses.</title>
        <authorList>
            <person name="Paterson A.H."/>
            <person name="Bowers J.E."/>
            <person name="Bruggmann R."/>
            <person name="Dubchak I."/>
            <person name="Grimwood J."/>
            <person name="Gundlach H."/>
            <person name="Haberer G."/>
            <person name="Hellsten U."/>
            <person name="Mitros T."/>
            <person name="Poliakov A."/>
            <person name="Schmutz J."/>
            <person name="Spannagl M."/>
            <person name="Tang H."/>
            <person name="Wang X."/>
            <person name="Wicker T."/>
            <person name="Bharti A.K."/>
            <person name="Chapman J."/>
            <person name="Feltus F.A."/>
            <person name="Gowik U."/>
            <person name="Grigoriev I.V."/>
            <person name="Lyons E."/>
            <person name="Maher C.A."/>
            <person name="Martis M."/>
            <person name="Narechania A."/>
            <person name="Otillar R.P."/>
            <person name="Penning B.W."/>
            <person name="Salamov A.A."/>
            <person name="Wang Y."/>
            <person name="Zhang L."/>
            <person name="Carpita N.C."/>
            <person name="Freeling M."/>
            <person name="Gingle A.R."/>
            <person name="Hash C.T."/>
            <person name="Keller B."/>
            <person name="Klein P."/>
            <person name="Kresovich S."/>
            <person name="McCann M.C."/>
            <person name="Ming R."/>
            <person name="Peterson D.G."/>
            <person name="Mehboob-ur-Rahman"/>
            <person name="Ware D."/>
            <person name="Westhoff P."/>
            <person name="Mayer K.F."/>
            <person name="Messing J."/>
            <person name="Rokhsar D.S."/>
        </authorList>
    </citation>
    <scope>NUCLEOTIDE SEQUENCE [LARGE SCALE GENOMIC DNA]</scope>
    <source>
        <strain evidence="3">cv. BTx623</strain>
    </source>
</reference>
<feature type="region of interest" description="Disordered" evidence="1">
    <location>
        <begin position="1"/>
        <end position="21"/>
    </location>
</feature>
<dbReference type="Proteomes" id="UP000000768">
    <property type="component" value="Chromosome 1"/>
</dbReference>
<feature type="region of interest" description="Disordered" evidence="1">
    <location>
        <begin position="55"/>
        <end position="83"/>
    </location>
</feature>
<sequence>MTTRWSSVLGPRPAEMEAEARARAGTCNTRRRWRGQAVEEDMCLGMMFVEEMLMEQEEQGTRGPCSASPSCEGRRRGRSRGATAASRLFSSTYHPSSPHRSCLARLLFFPKS</sequence>
<dbReference type="AlphaFoldDB" id="A0A1B6QHQ4"/>
<protein>
    <submittedName>
        <fullName evidence="2">Uncharacterized protein</fullName>
    </submittedName>
</protein>
<dbReference type="Gramene" id="KXG37451">
    <property type="protein sequence ID" value="KXG37451"/>
    <property type="gene ID" value="SORBI_3001G071900"/>
</dbReference>
<name>A0A1B6QHQ4_SORBI</name>
<reference evidence="3" key="2">
    <citation type="journal article" date="2018" name="Plant J.">
        <title>The Sorghum bicolor reference genome: improved assembly, gene annotations, a transcriptome atlas, and signatures of genome organization.</title>
        <authorList>
            <person name="McCormick R.F."/>
            <person name="Truong S.K."/>
            <person name="Sreedasyam A."/>
            <person name="Jenkins J."/>
            <person name="Shu S."/>
            <person name="Sims D."/>
            <person name="Kennedy M."/>
            <person name="Amirebrahimi M."/>
            <person name="Weers B.D."/>
            <person name="McKinley B."/>
            <person name="Mattison A."/>
            <person name="Morishige D.T."/>
            <person name="Grimwood J."/>
            <person name="Schmutz J."/>
            <person name="Mullet J.E."/>
        </authorList>
    </citation>
    <scope>NUCLEOTIDE SEQUENCE [LARGE SCALE GENOMIC DNA]</scope>
    <source>
        <strain evidence="3">cv. BTx623</strain>
    </source>
</reference>
<keyword evidence="3" id="KW-1185">Reference proteome</keyword>
<gene>
    <name evidence="2" type="ORF">SORBI_3001G071900</name>
</gene>
<evidence type="ECO:0000256" key="1">
    <source>
        <dbReference type="SAM" id="MobiDB-lite"/>
    </source>
</evidence>
<accession>A0A1B6QHQ4</accession>